<accession>A0ABT8U507</accession>
<evidence type="ECO:0000313" key="2">
    <source>
        <dbReference type="EMBL" id="MDO3425526.1"/>
    </source>
</evidence>
<dbReference type="Pfam" id="PF19975">
    <property type="entry name" value="DO-GTPase1"/>
    <property type="match status" value="1"/>
</dbReference>
<dbReference type="EMBL" id="JAULSJ010000015">
    <property type="protein sequence ID" value="MDO3425526.1"/>
    <property type="molecule type" value="Genomic_DNA"/>
</dbReference>
<dbReference type="Proteomes" id="UP001168128">
    <property type="component" value="Unassembled WGS sequence"/>
</dbReference>
<organism evidence="2 3">
    <name type="scientific">Chryseobacterium urinae</name>
    <dbReference type="NCBI Taxonomy" id="3058400"/>
    <lineage>
        <taxon>Bacteria</taxon>
        <taxon>Pseudomonadati</taxon>
        <taxon>Bacteroidota</taxon>
        <taxon>Flavobacteriia</taxon>
        <taxon>Flavobacteriales</taxon>
        <taxon>Weeksellaceae</taxon>
        <taxon>Chryseobacterium group</taxon>
        <taxon>Chryseobacterium</taxon>
    </lineage>
</organism>
<dbReference type="InterPro" id="IPR045530">
    <property type="entry name" value="DO-GTPase1"/>
</dbReference>
<comment type="caution">
    <text evidence="2">The sequence shown here is derived from an EMBL/GenBank/DDBJ whole genome shotgun (WGS) entry which is preliminary data.</text>
</comment>
<proteinExistence type="predicted"/>
<sequence>MDTSILLIGKPHSSKTVFLSQFYSRLQKNKSNLKLYKPVDDLTPISGARDSLAAGIEPQTTPAEKSVKFHLPIQFGEKQVDLRCPEYGGEQVLSIVENRELNKEWMNSIRESNSWVLFIRLNNINKPLDISEVTFSEQHQKKQQNAILETDDKISDQSFFIELLQILLHSKGNDYHILNDTLKLTIVLTCWDEMNVQEKPYDVLKSKLPLLLDFVESNWDKNYLNIIGLSAQGFALDTPENKEKYQIEGPEEFGYLVFSDGNQTNDITQLIEQSLL</sequence>
<name>A0ABT8U507_9FLAO</name>
<gene>
    <name evidence="2" type="ORF">QWT87_11560</name>
</gene>
<keyword evidence="3" id="KW-1185">Reference proteome</keyword>
<evidence type="ECO:0000313" key="3">
    <source>
        <dbReference type="Proteomes" id="UP001168128"/>
    </source>
</evidence>
<dbReference type="RefSeq" id="WP_302716211.1">
    <property type="nucleotide sequence ID" value="NZ_JAULSJ010000015.1"/>
</dbReference>
<protein>
    <recommendedName>
        <fullName evidence="1">Double-GTPase 1 domain-containing protein</fullName>
    </recommendedName>
</protein>
<evidence type="ECO:0000259" key="1">
    <source>
        <dbReference type="Pfam" id="PF19975"/>
    </source>
</evidence>
<reference evidence="2" key="1">
    <citation type="submission" date="2023-07" db="EMBL/GenBank/DDBJ databases">
        <title>AMR profile of multidrug- resistance Chryseobacterium gambrini related strain.</title>
        <authorList>
            <person name="Kirdat K."/>
            <person name="Bhatt A."/>
            <person name="Kuyare S."/>
            <person name="Yadav A."/>
        </authorList>
    </citation>
    <scope>NUCLEOTIDE SEQUENCE</scope>
    <source>
        <strain evidence="2">APV-1</strain>
    </source>
</reference>
<feature type="domain" description="Double-GTPase 1" evidence="1">
    <location>
        <begin position="6"/>
        <end position="273"/>
    </location>
</feature>